<comment type="caution">
    <text evidence="8">The sequence shown here is derived from an EMBL/GenBank/DDBJ whole genome shotgun (WGS) entry which is preliminary data.</text>
</comment>
<keyword evidence="9" id="KW-1185">Reference proteome</keyword>
<dbReference type="SUPFAM" id="SSF46785">
    <property type="entry name" value="Winged helix' DNA-binding domain"/>
    <property type="match status" value="1"/>
</dbReference>
<evidence type="ECO:0000256" key="5">
    <source>
        <dbReference type="PIRSR" id="PIRSR005739-1"/>
    </source>
</evidence>
<dbReference type="InterPro" id="IPR036388">
    <property type="entry name" value="WH-like_DNA-bd_sf"/>
</dbReference>
<dbReference type="InterPro" id="IPR029063">
    <property type="entry name" value="SAM-dependent_MTases_sf"/>
</dbReference>
<dbReference type="Pfam" id="PF00891">
    <property type="entry name" value="Methyltransf_2"/>
    <property type="match status" value="1"/>
</dbReference>
<dbReference type="SUPFAM" id="SSF53335">
    <property type="entry name" value="S-adenosyl-L-methionine-dependent methyltransferases"/>
    <property type="match status" value="1"/>
</dbReference>
<name>A0ABD3UHY6_9LAMI</name>
<evidence type="ECO:0000313" key="8">
    <source>
        <dbReference type="EMBL" id="KAL3849134.1"/>
    </source>
</evidence>
<evidence type="ECO:0000256" key="1">
    <source>
        <dbReference type="ARBA" id="ARBA00022603"/>
    </source>
</evidence>
<keyword evidence="1" id="KW-0489">Methyltransferase</keyword>
<proteinExistence type="inferred from homology"/>
<dbReference type="InterPro" id="IPR036390">
    <property type="entry name" value="WH_DNA-bd_sf"/>
</dbReference>
<dbReference type="Gene3D" id="1.10.10.10">
    <property type="entry name" value="Winged helix-like DNA-binding domain superfamily/Winged helix DNA-binding domain"/>
    <property type="match status" value="1"/>
</dbReference>
<evidence type="ECO:0000256" key="3">
    <source>
        <dbReference type="ARBA" id="ARBA00022691"/>
    </source>
</evidence>
<dbReference type="GO" id="GO:0008168">
    <property type="term" value="F:methyltransferase activity"/>
    <property type="evidence" value="ECO:0007669"/>
    <property type="project" value="UniProtKB-KW"/>
</dbReference>
<reference evidence="8 9" key="1">
    <citation type="submission" date="2024-12" db="EMBL/GenBank/DDBJ databases">
        <title>The unique morphological basis and parallel evolutionary history of personate flowers in Penstemon.</title>
        <authorList>
            <person name="Depatie T.H."/>
            <person name="Wessinger C.A."/>
        </authorList>
    </citation>
    <scope>NUCLEOTIDE SEQUENCE [LARGE SCALE GENOMIC DNA]</scope>
    <source>
        <strain evidence="8">WTNN_2</strain>
        <tissue evidence="8">Leaf</tissue>
    </source>
</reference>
<dbReference type="PANTHER" id="PTHR11746">
    <property type="entry name" value="O-METHYLTRANSFERASE"/>
    <property type="match status" value="1"/>
</dbReference>
<dbReference type="Gene3D" id="3.40.50.150">
    <property type="entry name" value="Vaccinia Virus protein VP39"/>
    <property type="match status" value="1"/>
</dbReference>
<dbReference type="Pfam" id="PF08100">
    <property type="entry name" value="Dimerisation"/>
    <property type="match status" value="1"/>
</dbReference>
<dbReference type="EMBL" id="JBJXBP010000001">
    <property type="protein sequence ID" value="KAL3849134.1"/>
    <property type="molecule type" value="Genomic_DNA"/>
</dbReference>
<evidence type="ECO:0000256" key="2">
    <source>
        <dbReference type="ARBA" id="ARBA00022679"/>
    </source>
</evidence>
<gene>
    <name evidence="8" type="ORF">ACJIZ3_011016</name>
</gene>
<evidence type="ECO:0000259" key="7">
    <source>
        <dbReference type="Pfam" id="PF08100"/>
    </source>
</evidence>
<keyword evidence="3" id="KW-0949">S-adenosyl-L-methionine</keyword>
<feature type="active site" description="Proton acceptor" evidence="5">
    <location>
        <position position="249"/>
    </location>
</feature>
<dbReference type="InterPro" id="IPR016461">
    <property type="entry name" value="COMT-like"/>
</dbReference>
<dbReference type="InterPro" id="IPR012967">
    <property type="entry name" value="COMT_dimerisation"/>
</dbReference>
<feature type="domain" description="O-methyltransferase dimerisation" evidence="7">
    <location>
        <begin position="17"/>
        <end position="96"/>
    </location>
</feature>
<keyword evidence="2" id="KW-0808">Transferase</keyword>
<dbReference type="GO" id="GO:0032259">
    <property type="term" value="P:methylation"/>
    <property type="evidence" value="ECO:0007669"/>
    <property type="project" value="UniProtKB-KW"/>
</dbReference>
<comment type="similarity">
    <text evidence="4">Belongs to the class I-like SAM-binding methyltransferase superfamily. Cation-independent O-methyltransferase family. COMT subfamily.</text>
</comment>
<protein>
    <recommendedName>
        <fullName evidence="10">O-methyltransferase</fullName>
    </recommendedName>
</protein>
<evidence type="ECO:0000256" key="4">
    <source>
        <dbReference type="ARBA" id="ARBA00034481"/>
    </source>
</evidence>
<accession>A0ABD3UHY6</accession>
<evidence type="ECO:0000313" key="9">
    <source>
        <dbReference type="Proteomes" id="UP001634393"/>
    </source>
</evidence>
<dbReference type="PROSITE" id="PS51683">
    <property type="entry name" value="SAM_OMT_II"/>
    <property type="match status" value="1"/>
</dbReference>
<feature type="domain" description="O-methyltransferase C-terminal" evidence="6">
    <location>
        <begin position="119"/>
        <end position="324"/>
    </location>
</feature>
<sequence>MAELSTDQLLHSQTHVWNHMYNFINSISLKCAVELEIPDIIYKHGKPMKLSELVNTLPIDKLKSQCLFRLMRTLIHSKFFISGYWLTPSSRLLLKDEPISMAPFVLGGLDPIMIDSLSRLSEWFQSESPTPFAFAHGKDFWEYAGQEPSILNCISNKNMVSDSMLVIRVVMEKCKQVFEGLISIVDVAGGTGVVGKAIVDACPGLKCTVLDLPHVVDGLEGSENLVYLAGDMFDFIPSTDAILLKWILHDWSDEECVKILKKCKEAIPNDKEKLIIIDMILDDQKGNPEAFETQLFFDMLMMGLFTGKERTEKEWAKILSEAGFTSYKITPVLELRSIIEVFP</sequence>
<dbReference type="InterPro" id="IPR001077">
    <property type="entry name" value="COMT_C"/>
</dbReference>
<evidence type="ECO:0000259" key="6">
    <source>
        <dbReference type="Pfam" id="PF00891"/>
    </source>
</evidence>
<evidence type="ECO:0008006" key="10">
    <source>
        <dbReference type="Google" id="ProtNLM"/>
    </source>
</evidence>
<dbReference type="FunFam" id="3.40.50.150:FF:000057">
    <property type="entry name" value="O-methyltransferase ZRP4"/>
    <property type="match status" value="1"/>
</dbReference>
<dbReference type="PIRSF" id="PIRSF005739">
    <property type="entry name" value="O-mtase"/>
    <property type="match status" value="1"/>
</dbReference>
<organism evidence="8 9">
    <name type="scientific">Penstemon smallii</name>
    <dbReference type="NCBI Taxonomy" id="265156"/>
    <lineage>
        <taxon>Eukaryota</taxon>
        <taxon>Viridiplantae</taxon>
        <taxon>Streptophyta</taxon>
        <taxon>Embryophyta</taxon>
        <taxon>Tracheophyta</taxon>
        <taxon>Spermatophyta</taxon>
        <taxon>Magnoliopsida</taxon>
        <taxon>eudicotyledons</taxon>
        <taxon>Gunneridae</taxon>
        <taxon>Pentapetalae</taxon>
        <taxon>asterids</taxon>
        <taxon>lamiids</taxon>
        <taxon>Lamiales</taxon>
        <taxon>Plantaginaceae</taxon>
        <taxon>Cheloneae</taxon>
        <taxon>Penstemon</taxon>
    </lineage>
</organism>
<dbReference type="Proteomes" id="UP001634393">
    <property type="component" value="Unassembled WGS sequence"/>
</dbReference>
<dbReference type="AlphaFoldDB" id="A0ABD3UHY6"/>